<evidence type="ECO:0000313" key="3">
    <source>
        <dbReference type="Proteomes" id="UP001303046"/>
    </source>
</evidence>
<reference evidence="2 3" key="1">
    <citation type="submission" date="2023-08" db="EMBL/GenBank/DDBJ databases">
        <title>A Necator americanus chromosomal reference genome.</title>
        <authorList>
            <person name="Ilik V."/>
            <person name="Petrzelkova K.J."/>
            <person name="Pardy F."/>
            <person name="Fuh T."/>
            <person name="Niatou-Singa F.S."/>
            <person name="Gouil Q."/>
            <person name="Baker L."/>
            <person name="Ritchie M.E."/>
            <person name="Jex A.R."/>
            <person name="Gazzola D."/>
            <person name="Li H."/>
            <person name="Toshio Fujiwara R."/>
            <person name="Zhan B."/>
            <person name="Aroian R.V."/>
            <person name="Pafco B."/>
            <person name="Schwarz E.M."/>
        </authorList>
    </citation>
    <scope>NUCLEOTIDE SEQUENCE [LARGE SCALE GENOMIC DNA]</scope>
    <source>
        <strain evidence="2 3">Aroian</strain>
        <tissue evidence="2">Whole animal</tissue>
    </source>
</reference>
<gene>
    <name evidence="2" type="primary">Necator_chrII.g5759</name>
    <name evidence="2" type="ORF">RB195_017966</name>
</gene>
<evidence type="ECO:0000256" key="1">
    <source>
        <dbReference type="SAM" id="MobiDB-lite"/>
    </source>
</evidence>
<name>A0ABR1C7J8_NECAM</name>
<proteinExistence type="predicted"/>
<feature type="region of interest" description="Disordered" evidence="1">
    <location>
        <begin position="1"/>
        <end position="24"/>
    </location>
</feature>
<dbReference type="EMBL" id="JAVFWL010000002">
    <property type="protein sequence ID" value="KAK6734496.1"/>
    <property type="molecule type" value="Genomic_DNA"/>
</dbReference>
<feature type="compositionally biased region" description="Polar residues" evidence="1">
    <location>
        <begin position="1"/>
        <end position="13"/>
    </location>
</feature>
<protein>
    <submittedName>
        <fullName evidence="2">Uncharacterized protein</fullName>
    </submittedName>
</protein>
<organism evidence="2 3">
    <name type="scientific">Necator americanus</name>
    <name type="common">Human hookworm</name>
    <dbReference type="NCBI Taxonomy" id="51031"/>
    <lineage>
        <taxon>Eukaryota</taxon>
        <taxon>Metazoa</taxon>
        <taxon>Ecdysozoa</taxon>
        <taxon>Nematoda</taxon>
        <taxon>Chromadorea</taxon>
        <taxon>Rhabditida</taxon>
        <taxon>Rhabditina</taxon>
        <taxon>Rhabditomorpha</taxon>
        <taxon>Strongyloidea</taxon>
        <taxon>Ancylostomatidae</taxon>
        <taxon>Bunostominae</taxon>
        <taxon>Necator</taxon>
    </lineage>
</organism>
<sequence>MINEVSSSGCSSKTNKEASKEAETKRLRAYEYPPKLHLSAECRFSIDTMMTFSWRDRPNISHCGCLPWFQPLAVQHNTAHMLKPFYRLK</sequence>
<feature type="compositionally biased region" description="Basic and acidic residues" evidence="1">
    <location>
        <begin position="14"/>
        <end position="24"/>
    </location>
</feature>
<accession>A0ABR1C7J8</accession>
<keyword evidence="3" id="KW-1185">Reference proteome</keyword>
<evidence type="ECO:0000313" key="2">
    <source>
        <dbReference type="EMBL" id="KAK6734496.1"/>
    </source>
</evidence>
<dbReference type="Proteomes" id="UP001303046">
    <property type="component" value="Unassembled WGS sequence"/>
</dbReference>
<comment type="caution">
    <text evidence="2">The sequence shown here is derived from an EMBL/GenBank/DDBJ whole genome shotgun (WGS) entry which is preliminary data.</text>
</comment>